<protein>
    <submittedName>
        <fullName evidence="4">Alpha/beta hydrolase</fullName>
    </submittedName>
</protein>
<organism evidence="4 5">
    <name type="scientific">endosymbiont of Galathealinum brachiosum</name>
    <dbReference type="NCBI Taxonomy" id="2200906"/>
    <lineage>
        <taxon>Bacteria</taxon>
        <taxon>Pseudomonadati</taxon>
        <taxon>Pseudomonadota</taxon>
        <taxon>Gammaproteobacteria</taxon>
        <taxon>sulfur-oxidizing symbionts</taxon>
    </lineage>
</organism>
<evidence type="ECO:0000313" key="5">
    <source>
        <dbReference type="Proteomes" id="UP000254266"/>
    </source>
</evidence>
<gene>
    <name evidence="4" type="ORF">DIZ80_08000</name>
</gene>
<evidence type="ECO:0000313" key="4">
    <source>
        <dbReference type="EMBL" id="RDH84066.1"/>
    </source>
</evidence>
<dbReference type="Gene3D" id="3.40.50.1820">
    <property type="entry name" value="alpha/beta hydrolase"/>
    <property type="match status" value="1"/>
</dbReference>
<dbReference type="Proteomes" id="UP000254266">
    <property type="component" value="Unassembled WGS sequence"/>
</dbReference>
<accession>A0A370DIS5</accession>
<evidence type="ECO:0000259" key="3">
    <source>
        <dbReference type="Pfam" id="PF12146"/>
    </source>
</evidence>
<proteinExistence type="predicted"/>
<keyword evidence="2" id="KW-0732">Signal</keyword>
<name>A0A370DIS5_9GAMM</name>
<dbReference type="EMBL" id="QFXC01000008">
    <property type="protein sequence ID" value="RDH84066.1"/>
    <property type="molecule type" value="Genomic_DNA"/>
</dbReference>
<keyword evidence="1 4" id="KW-0378">Hydrolase</keyword>
<reference evidence="4 5" key="1">
    <citation type="journal article" date="2018" name="ISME J.">
        <title>Endosymbiont genomes yield clues of tubeworm success.</title>
        <authorList>
            <person name="Li Y."/>
            <person name="Liles M.R."/>
            <person name="Halanych K.M."/>
        </authorList>
    </citation>
    <scope>NUCLEOTIDE SEQUENCE [LARGE SCALE GENOMIC DNA]</scope>
    <source>
        <strain evidence="4">A1464</strain>
    </source>
</reference>
<feature type="domain" description="Serine aminopeptidase S33" evidence="3">
    <location>
        <begin position="51"/>
        <end position="164"/>
    </location>
</feature>
<dbReference type="InterPro" id="IPR029058">
    <property type="entry name" value="AB_hydrolase_fold"/>
</dbReference>
<dbReference type="PANTHER" id="PTHR22946">
    <property type="entry name" value="DIENELACTONE HYDROLASE DOMAIN-CONTAINING PROTEIN-RELATED"/>
    <property type="match status" value="1"/>
</dbReference>
<sequence length="255" mass="28248">MRLFTTISYCIFLLASTSSIAADSKIVTFNSSDNILISADVYSPHKSSAPMIVLYHQAGSSRGEYNEIAPRLNKLGFNCLAVDLRSGEFSRGKDNQTAMRASNAGLSTSYSDALPDIISALEYTQKNYPDSKILAWGSSYSAALVLKVAGDHAELIDGVLAFSPGEYFSHQGKSKTWIRDSAKAINIPVFITSSKKEKESWQSIFDVIPSKDKNSFIPATEGRHGSRALWEKYNDSESYWQAIKQFLLSKNRVWS</sequence>
<dbReference type="GO" id="GO:0052689">
    <property type="term" value="F:carboxylic ester hydrolase activity"/>
    <property type="evidence" value="ECO:0007669"/>
    <property type="project" value="UniProtKB-ARBA"/>
</dbReference>
<evidence type="ECO:0000256" key="1">
    <source>
        <dbReference type="ARBA" id="ARBA00022801"/>
    </source>
</evidence>
<dbReference type="Pfam" id="PF12146">
    <property type="entry name" value="Hydrolase_4"/>
    <property type="match status" value="1"/>
</dbReference>
<feature type="chain" id="PRO_5016605789" evidence="2">
    <location>
        <begin position="22"/>
        <end position="255"/>
    </location>
</feature>
<feature type="signal peptide" evidence="2">
    <location>
        <begin position="1"/>
        <end position="21"/>
    </location>
</feature>
<dbReference type="InterPro" id="IPR022742">
    <property type="entry name" value="Hydrolase_4"/>
</dbReference>
<evidence type="ECO:0000256" key="2">
    <source>
        <dbReference type="SAM" id="SignalP"/>
    </source>
</evidence>
<dbReference type="SUPFAM" id="SSF53474">
    <property type="entry name" value="alpha/beta-Hydrolases"/>
    <property type="match status" value="1"/>
</dbReference>
<keyword evidence="5" id="KW-1185">Reference proteome</keyword>
<dbReference type="PANTHER" id="PTHR22946:SF9">
    <property type="entry name" value="POLYKETIDE TRANSFERASE AF380"/>
    <property type="match status" value="1"/>
</dbReference>
<dbReference type="AlphaFoldDB" id="A0A370DIS5"/>
<dbReference type="InterPro" id="IPR050261">
    <property type="entry name" value="FrsA_esterase"/>
</dbReference>
<comment type="caution">
    <text evidence="4">The sequence shown here is derived from an EMBL/GenBank/DDBJ whole genome shotgun (WGS) entry which is preliminary data.</text>
</comment>